<dbReference type="EMBL" id="CP011266">
    <property type="protein sequence ID" value="ALT68758.1"/>
    <property type="molecule type" value="Genomic_DNA"/>
</dbReference>
<dbReference type="KEGG" id="mmil:sm9_0969"/>
<dbReference type="AlphaFoldDB" id="A0A0U3DLB6"/>
<organism evidence="2 3">
    <name type="scientific">Methanobrevibacter millerae</name>
    <dbReference type="NCBI Taxonomy" id="230361"/>
    <lineage>
        <taxon>Archaea</taxon>
        <taxon>Methanobacteriati</taxon>
        <taxon>Methanobacteriota</taxon>
        <taxon>Methanomada group</taxon>
        <taxon>Methanobacteria</taxon>
        <taxon>Methanobacteriales</taxon>
        <taxon>Methanobacteriaceae</taxon>
        <taxon>Methanobrevibacter</taxon>
    </lineage>
</organism>
<evidence type="ECO:0000313" key="3">
    <source>
        <dbReference type="Proteomes" id="UP000067738"/>
    </source>
</evidence>
<protein>
    <submittedName>
        <fullName evidence="2">Uncharacterized protein</fullName>
    </submittedName>
</protein>
<proteinExistence type="predicted"/>
<dbReference type="Proteomes" id="UP000067738">
    <property type="component" value="Chromosome"/>
</dbReference>
<keyword evidence="1" id="KW-0472">Membrane</keyword>
<gene>
    <name evidence="2" type="ORF">sm9_0969</name>
</gene>
<keyword evidence="1" id="KW-0812">Transmembrane</keyword>
<dbReference type="RefSeq" id="WP_058739052.1">
    <property type="nucleotide sequence ID" value="NZ_CP011266.1"/>
</dbReference>
<keyword evidence="3" id="KW-1185">Reference proteome</keyword>
<dbReference type="GeneID" id="26735940"/>
<keyword evidence="1" id="KW-1133">Transmembrane helix</keyword>
<accession>A0A0U3DLB6</accession>
<reference evidence="2 3" key="1">
    <citation type="submission" date="2015-04" db="EMBL/GenBank/DDBJ databases">
        <title>The complete genome sequence of the rumen methanogen Methanobrevibacter millerae SM9.</title>
        <authorList>
            <person name="Leahy S.C."/>
            <person name="Kelly W.J."/>
            <person name="Pacheco D.M."/>
            <person name="Li D."/>
            <person name="Altermann E."/>
            <person name="Attwood G.T."/>
        </authorList>
    </citation>
    <scope>NUCLEOTIDE SEQUENCE [LARGE SCALE GENOMIC DNA]</scope>
    <source>
        <strain evidence="2 3">SM9</strain>
    </source>
</reference>
<name>A0A0U3DLB6_9EURY</name>
<feature type="transmembrane region" description="Helical" evidence="1">
    <location>
        <begin position="6"/>
        <end position="28"/>
    </location>
</feature>
<dbReference type="PATRIC" id="fig|230361.4.peg.999"/>
<evidence type="ECO:0000256" key="1">
    <source>
        <dbReference type="SAM" id="Phobius"/>
    </source>
</evidence>
<dbReference type="OrthoDB" id="77333at2157"/>
<sequence length="131" mass="15181">MDNQGFISVEFLFSLFIILIVATGLIVYSQNTINSSLNIESEFNHRLILDDVANTLNQVDSNGEFYSKYIKLPKTNKNYVLILEKNKLTIEYDDKKGEMAVPFIEPYSTYKMYPGRIYLIEKTHEGKILIK</sequence>
<evidence type="ECO:0000313" key="2">
    <source>
        <dbReference type="EMBL" id="ALT68758.1"/>
    </source>
</evidence>